<proteinExistence type="predicted"/>
<dbReference type="EMBL" id="KC977571">
    <property type="protein sequence ID" value="AGO83986.1"/>
    <property type="molecule type" value="Genomic_DNA"/>
</dbReference>
<sequence length="50" mass="5744">MRRRHGLGEKKISDPTENFKKCRASRTPAPADNQKPRLDDLLFLSGNTEF</sequence>
<reference evidence="2 3" key="1">
    <citation type="journal article" date="2013" name="Science">
        <title>Pandoraviruses: amoeba viruses with genomes up to 2.5 Mb reaching that of parasitic eukaryotes.</title>
        <authorList>
            <person name="Philippe N."/>
            <person name="Legendre M."/>
            <person name="Doutre G."/>
            <person name="Coute Y."/>
            <person name="Poirot O."/>
            <person name="Lescot M."/>
            <person name="Arslan D."/>
            <person name="Seltzer V."/>
            <person name="Bertaux L."/>
            <person name="Bruley C."/>
            <person name="Garin J."/>
            <person name="Claverie J.M."/>
            <person name="Abergel C."/>
        </authorList>
    </citation>
    <scope>NUCLEOTIDE SEQUENCE [LARGE SCALE GENOMIC DNA]</scope>
</reference>
<dbReference type="Proteomes" id="UP000204584">
    <property type="component" value="Segment"/>
</dbReference>
<feature type="compositionally biased region" description="Basic and acidic residues" evidence="1">
    <location>
        <begin position="1"/>
        <end position="20"/>
    </location>
</feature>
<gene>
    <name evidence="2" type="ORF">psal_cds_344</name>
</gene>
<feature type="region of interest" description="Disordered" evidence="1">
    <location>
        <begin position="1"/>
        <end position="39"/>
    </location>
</feature>
<dbReference type="RefSeq" id="YP_008437052.1">
    <property type="nucleotide sequence ID" value="NC_022098.1"/>
</dbReference>
<organism evidence="2 3">
    <name type="scientific">Pandoravirus salinus</name>
    <dbReference type="NCBI Taxonomy" id="1349410"/>
    <lineage>
        <taxon>Viruses</taxon>
        <taxon>Pandoravirus</taxon>
    </lineage>
</organism>
<accession>S4VX31</accession>
<evidence type="ECO:0000256" key="1">
    <source>
        <dbReference type="SAM" id="MobiDB-lite"/>
    </source>
</evidence>
<dbReference type="KEGG" id="vg:16605773"/>
<evidence type="ECO:0000313" key="2">
    <source>
        <dbReference type="EMBL" id="AGO83986.1"/>
    </source>
</evidence>
<dbReference type="GeneID" id="16605773"/>
<evidence type="ECO:0000313" key="3">
    <source>
        <dbReference type="Proteomes" id="UP000204584"/>
    </source>
</evidence>
<keyword evidence="3" id="KW-1185">Reference proteome</keyword>
<name>S4VX31_9VIRU</name>
<protein>
    <submittedName>
        <fullName evidence="2">Uncharacterized protein</fullName>
    </submittedName>
</protein>